<dbReference type="EMBL" id="VUJU01017261">
    <property type="protein sequence ID" value="KAF0684232.1"/>
    <property type="molecule type" value="Genomic_DNA"/>
</dbReference>
<dbReference type="Proteomes" id="UP000478052">
    <property type="component" value="Unassembled WGS sequence"/>
</dbReference>
<accession>A0A6G0VIZ4</accession>
<keyword evidence="4" id="KW-0862">Zinc</keyword>
<evidence type="ECO:0000313" key="6">
    <source>
        <dbReference type="EMBL" id="KAF0684232.1"/>
    </source>
</evidence>
<feature type="non-terminal residue" evidence="6">
    <location>
        <position position="1"/>
    </location>
</feature>
<dbReference type="OrthoDB" id="6602227at2759"/>
<comment type="caution">
    <text evidence="6">The sequence shown here is derived from an EMBL/GenBank/DDBJ whole genome shotgun (WGS) entry which is preliminary data.</text>
</comment>
<dbReference type="AlphaFoldDB" id="A0A6G0VIZ4"/>
<dbReference type="GO" id="GO:0008270">
    <property type="term" value="F:zinc ion binding"/>
    <property type="evidence" value="ECO:0007669"/>
    <property type="project" value="UniProtKB-KW"/>
</dbReference>
<evidence type="ECO:0000256" key="5">
    <source>
        <dbReference type="ARBA" id="ARBA00023242"/>
    </source>
</evidence>
<evidence type="ECO:0000256" key="1">
    <source>
        <dbReference type="ARBA" id="ARBA00004123"/>
    </source>
</evidence>
<name>A0A6G0VIZ4_APHCR</name>
<keyword evidence="3" id="KW-0863">Zinc-finger</keyword>
<dbReference type="PANTHER" id="PTHR46481">
    <property type="entry name" value="ZINC FINGER BED DOMAIN-CONTAINING PROTEIN 4"/>
    <property type="match status" value="1"/>
</dbReference>
<keyword evidence="5" id="KW-0539">Nucleus</keyword>
<sequence>TLKKFKVNPKQLYTITTDNGANIVKAVQLIENEIEIVLESENDSEPENHLDSGEILSPDISLGDHNSDSSIDSETNSLDCLEIDRSIIDDDKINCILNAADEDDIEKDNDVCEKLIFDMEMETLHIGDSTIFTGMRCVAHTLQLTVFDTLKDSNITNILSKVRALVRKLRNQTYIYILKKEKLKMPILDCNTRWHSTFDMLNRTISLKSFIQNMSGNDLKFKKYCLNNFEWKQIETISEVLLPVKICTKKLQSEQLTLSDFYGAWITCKIQIQKITNSFAQKFIRNMNIREIHIMNNNAFI</sequence>
<feature type="non-terminal residue" evidence="6">
    <location>
        <position position="301"/>
    </location>
</feature>
<protein>
    <submittedName>
        <fullName evidence="6">Dimer Tnp hAT domain-containing protein</fullName>
    </submittedName>
</protein>
<dbReference type="InterPro" id="IPR012337">
    <property type="entry name" value="RNaseH-like_sf"/>
</dbReference>
<dbReference type="SUPFAM" id="SSF53098">
    <property type="entry name" value="Ribonuclease H-like"/>
    <property type="match status" value="1"/>
</dbReference>
<gene>
    <name evidence="6" type="ORF">FWK35_00036770</name>
</gene>
<dbReference type="GO" id="GO:0005634">
    <property type="term" value="C:nucleus"/>
    <property type="evidence" value="ECO:0007669"/>
    <property type="project" value="UniProtKB-SubCell"/>
</dbReference>
<dbReference type="InterPro" id="IPR052035">
    <property type="entry name" value="ZnF_BED_domain_contain"/>
</dbReference>
<dbReference type="PANTHER" id="PTHR46481:SF10">
    <property type="entry name" value="ZINC FINGER BED DOMAIN-CONTAINING PROTEIN 39"/>
    <property type="match status" value="1"/>
</dbReference>
<organism evidence="6 7">
    <name type="scientific">Aphis craccivora</name>
    <name type="common">Cowpea aphid</name>
    <dbReference type="NCBI Taxonomy" id="307492"/>
    <lineage>
        <taxon>Eukaryota</taxon>
        <taxon>Metazoa</taxon>
        <taxon>Ecdysozoa</taxon>
        <taxon>Arthropoda</taxon>
        <taxon>Hexapoda</taxon>
        <taxon>Insecta</taxon>
        <taxon>Pterygota</taxon>
        <taxon>Neoptera</taxon>
        <taxon>Paraneoptera</taxon>
        <taxon>Hemiptera</taxon>
        <taxon>Sternorrhyncha</taxon>
        <taxon>Aphidomorpha</taxon>
        <taxon>Aphidoidea</taxon>
        <taxon>Aphididae</taxon>
        <taxon>Aphidini</taxon>
        <taxon>Aphis</taxon>
        <taxon>Aphis</taxon>
    </lineage>
</organism>
<keyword evidence="2" id="KW-0479">Metal-binding</keyword>
<proteinExistence type="predicted"/>
<evidence type="ECO:0000256" key="4">
    <source>
        <dbReference type="ARBA" id="ARBA00022833"/>
    </source>
</evidence>
<evidence type="ECO:0000256" key="2">
    <source>
        <dbReference type="ARBA" id="ARBA00022723"/>
    </source>
</evidence>
<reference evidence="6 7" key="1">
    <citation type="submission" date="2019-08" db="EMBL/GenBank/DDBJ databases">
        <title>Whole genome of Aphis craccivora.</title>
        <authorList>
            <person name="Voronova N.V."/>
            <person name="Shulinski R.S."/>
            <person name="Bandarenka Y.V."/>
            <person name="Zhorov D.G."/>
            <person name="Warner D."/>
        </authorList>
    </citation>
    <scope>NUCLEOTIDE SEQUENCE [LARGE SCALE GENOMIC DNA]</scope>
    <source>
        <strain evidence="6">180601</strain>
        <tissue evidence="6">Whole Body</tissue>
    </source>
</reference>
<evidence type="ECO:0000256" key="3">
    <source>
        <dbReference type="ARBA" id="ARBA00022771"/>
    </source>
</evidence>
<evidence type="ECO:0000313" key="7">
    <source>
        <dbReference type="Proteomes" id="UP000478052"/>
    </source>
</evidence>
<keyword evidence="7" id="KW-1185">Reference proteome</keyword>
<comment type="subcellular location">
    <subcellularLocation>
        <location evidence="1">Nucleus</location>
    </subcellularLocation>
</comment>